<evidence type="ECO:0000256" key="1">
    <source>
        <dbReference type="SAM" id="MobiDB-lite"/>
    </source>
</evidence>
<evidence type="ECO:0000313" key="2">
    <source>
        <dbReference type="EMBL" id="KAJ3561166.1"/>
    </source>
</evidence>
<dbReference type="AlphaFoldDB" id="A0AAD5YLD7"/>
<organism evidence="2 3">
    <name type="scientific">Leucocoprinus birnbaumii</name>
    <dbReference type="NCBI Taxonomy" id="56174"/>
    <lineage>
        <taxon>Eukaryota</taxon>
        <taxon>Fungi</taxon>
        <taxon>Dikarya</taxon>
        <taxon>Basidiomycota</taxon>
        <taxon>Agaricomycotina</taxon>
        <taxon>Agaricomycetes</taxon>
        <taxon>Agaricomycetidae</taxon>
        <taxon>Agaricales</taxon>
        <taxon>Agaricineae</taxon>
        <taxon>Agaricaceae</taxon>
        <taxon>Leucocoprinus</taxon>
    </lineage>
</organism>
<proteinExistence type="predicted"/>
<keyword evidence="3" id="KW-1185">Reference proteome</keyword>
<sequence>MTHTILLEYLDARDTFPSTNVLETLKTLCIHFSQSTDLLPHVGSDSSYQTQTSTAPHTNTLSTTPEPGTPILSPLSSSINTLIAAADTDHDLLPLSTRLNYSQSSFAFPPTIPIGETHTRDLCITALLNANDTTEIRDYAIYCEILAQMNFMHYWTVRKDASDLEEAVEYSVTAYQLLADIADMSINLIIGTTITILYEYLRTTLAQFCLPNVSVMETLAALCPPIPTLEPNTPVLSTLSDATNAWVPAADADHNLFPSPNHLNSSQPPFTFPLPIPDSETSTMESCMTVLLNANDETEIRDYAICCQVLAQFQFSRYQTAKDASDLEEAAEYSVTAYQLVADLADVSLSLILTKVITISMEYLDAYHAELSRLPSINVLETFGALIDRFSKSNDPPPYV</sequence>
<reference evidence="2" key="1">
    <citation type="submission" date="2022-07" db="EMBL/GenBank/DDBJ databases">
        <title>Genome Sequence of Leucocoprinus birnbaumii.</title>
        <authorList>
            <person name="Buettner E."/>
        </authorList>
    </citation>
    <scope>NUCLEOTIDE SEQUENCE</scope>
    <source>
        <strain evidence="2">VT141</strain>
    </source>
</reference>
<name>A0AAD5YLD7_9AGAR</name>
<comment type="caution">
    <text evidence="2">The sequence shown here is derived from an EMBL/GenBank/DDBJ whole genome shotgun (WGS) entry which is preliminary data.</text>
</comment>
<dbReference type="EMBL" id="JANIEX010001046">
    <property type="protein sequence ID" value="KAJ3561166.1"/>
    <property type="molecule type" value="Genomic_DNA"/>
</dbReference>
<accession>A0AAD5YLD7</accession>
<feature type="compositionally biased region" description="Polar residues" evidence="1">
    <location>
        <begin position="44"/>
        <end position="66"/>
    </location>
</feature>
<feature type="region of interest" description="Disordered" evidence="1">
    <location>
        <begin position="43"/>
        <end position="70"/>
    </location>
</feature>
<evidence type="ECO:0000313" key="3">
    <source>
        <dbReference type="Proteomes" id="UP001213000"/>
    </source>
</evidence>
<protein>
    <submittedName>
        <fullName evidence="2">Uncharacterized protein</fullName>
    </submittedName>
</protein>
<dbReference type="Proteomes" id="UP001213000">
    <property type="component" value="Unassembled WGS sequence"/>
</dbReference>
<gene>
    <name evidence="2" type="ORF">NP233_g10363</name>
</gene>